<evidence type="ECO:0000313" key="2">
    <source>
        <dbReference type="Proteomes" id="UP000028870"/>
    </source>
</evidence>
<protein>
    <recommendedName>
        <fullName evidence="3">DUF5666 domain-containing protein</fullName>
    </recommendedName>
</protein>
<dbReference type="RefSeq" id="WP_051561713.1">
    <property type="nucleotide sequence ID" value="NZ_CCBB010000003.1"/>
</dbReference>
<dbReference type="Proteomes" id="UP000028870">
    <property type="component" value="Unassembled WGS sequence"/>
</dbReference>
<accession>W9BL53</accession>
<organism evidence="1 2">
    <name type="scientific">Mycolicibacterium cosmeticum</name>
    <dbReference type="NCBI Taxonomy" id="258533"/>
    <lineage>
        <taxon>Bacteria</taxon>
        <taxon>Bacillati</taxon>
        <taxon>Actinomycetota</taxon>
        <taxon>Actinomycetes</taxon>
        <taxon>Mycobacteriales</taxon>
        <taxon>Mycobacteriaceae</taxon>
        <taxon>Mycolicibacterium</taxon>
    </lineage>
</organism>
<dbReference type="AlphaFoldDB" id="W9BL53"/>
<evidence type="ECO:0008006" key="3">
    <source>
        <dbReference type="Google" id="ProtNLM"/>
    </source>
</evidence>
<evidence type="ECO:0000313" key="1">
    <source>
        <dbReference type="EMBL" id="CDO09050.1"/>
    </source>
</evidence>
<dbReference type="eggNOG" id="ENOG50302PQ">
    <property type="taxonomic scope" value="Bacteria"/>
</dbReference>
<keyword evidence="2" id="KW-1185">Reference proteome</keyword>
<comment type="caution">
    <text evidence="1">The sequence shown here is derived from an EMBL/GenBank/DDBJ whole genome shotgun (WGS) entry which is preliminary data.</text>
</comment>
<reference evidence="1" key="2">
    <citation type="submission" date="2014-03" db="EMBL/GenBank/DDBJ databases">
        <authorList>
            <person name="Urmite Genomes"/>
        </authorList>
    </citation>
    <scope>NUCLEOTIDE SEQUENCE</scope>
    <source>
        <strain evidence="1">DSM 44829</strain>
    </source>
</reference>
<dbReference type="OrthoDB" id="4628459at2"/>
<gene>
    <name evidence="1" type="ORF">BN977_03870</name>
</gene>
<name>W9BL53_MYCCO</name>
<reference evidence="1" key="1">
    <citation type="submission" date="2014-03" db="EMBL/GenBank/DDBJ databases">
        <title>Draft Genome Sequence of Mycobacterium cosmeticum DSM 44829.</title>
        <authorList>
            <person name="Croce O."/>
            <person name="Robert C."/>
            <person name="Raoult D."/>
            <person name="Drancourt M."/>
        </authorList>
    </citation>
    <scope>NUCLEOTIDE SEQUENCE [LARGE SCALE GENOMIC DNA]</scope>
    <source>
        <strain evidence="1">DSM 44829</strain>
    </source>
</reference>
<proteinExistence type="predicted"/>
<dbReference type="EMBL" id="CCBB010000003">
    <property type="protein sequence ID" value="CDO09050.1"/>
    <property type="molecule type" value="Genomic_DNA"/>
</dbReference>
<sequence length="149" mass="14744">MSSGHGKHARRTPRATAVALTVSFVVAFAAVAAAVLMHIADSASTPASAPAPTVGAGQPIMQEGRLIAVTPNSLTAQGADGVARTYVIDAQTNGITMSGSHVGAAANAFAVNDEVAILGVTRDGANVATVVAHREATGGNGAPMDYALP</sequence>